<dbReference type="OrthoDB" id="433309at2759"/>
<dbReference type="AlphaFoldDB" id="A0A7R8XBK5"/>
<gene>
    <name evidence="2" type="ORF">DSTB1V02_LOCUS7120</name>
</gene>
<accession>A0A7R8XBK5</accession>
<sequence length="128" mass="13782">MTVGKRIAPGERGFASGLTDREFVEMEVPFNGGPHSHAHRGSMSPHGSPSPLGSTEELTPLCSCCTRYCPCPWLVSRRPIKGKEKSDASGVEELNEVKVRLTSGDKIEPSEIGTESTGNPNVMRISTL</sequence>
<feature type="compositionally biased region" description="Polar residues" evidence="1">
    <location>
        <begin position="113"/>
        <end position="128"/>
    </location>
</feature>
<reference evidence="2" key="1">
    <citation type="submission" date="2020-11" db="EMBL/GenBank/DDBJ databases">
        <authorList>
            <person name="Tran Van P."/>
        </authorList>
    </citation>
    <scope>NUCLEOTIDE SEQUENCE</scope>
</reference>
<proteinExistence type="predicted"/>
<protein>
    <submittedName>
        <fullName evidence="2">Uncharacterized protein</fullName>
    </submittedName>
</protein>
<dbReference type="Proteomes" id="UP000677054">
    <property type="component" value="Unassembled WGS sequence"/>
</dbReference>
<name>A0A7R8XBK5_9CRUS</name>
<keyword evidence="3" id="KW-1185">Reference proteome</keyword>
<dbReference type="EMBL" id="CAJPEV010001405">
    <property type="protein sequence ID" value="CAG0892462.1"/>
    <property type="molecule type" value="Genomic_DNA"/>
</dbReference>
<evidence type="ECO:0000256" key="1">
    <source>
        <dbReference type="SAM" id="MobiDB-lite"/>
    </source>
</evidence>
<evidence type="ECO:0000313" key="3">
    <source>
        <dbReference type="Proteomes" id="UP000677054"/>
    </source>
</evidence>
<feature type="compositionally biased region" description="Polar residues" evidence="1">
    <location>
        <begin position="45"/>
        <end position="55"/>
    </location>
</feature>
<organism evidence="2">
    <name type="scientific">Darwinula stevensoni</name>
    <dbReference type="NCBI Taxonomy" id="69355"/>
    <lineage>
        <taxon>Eukaryota</taxon>
        <taxon>Metazoa</taxon>
        <taxon>Ecdysozoa</taxon>
        <taxon>Arthropoda</taxon>
        <taxon>Crustacea</taxon>
        <taxon>Oligostraca</taxon>
        <taxon>Ostracoda</taxon>
        <taxon>Podocopa</taxon>
        <taxon>Podocopida</taxon>
        <taxon>Darwinulocopina</taxon>
        <taxon>Darwinuloidea</taxon>
        <taxon>Darwinulidae</taxon>
        <taxon>Darwinula</taxon>
    </lineage>
</organism>
<feature type="region of interest" description="Disordered" evidence="1">
    <location>
        <begin position="105"/>
        <end position="128"/>
    </location>
</feature>
<dbReference type="EMBL" id="LR900922">
    <property type="protein sequence ID" value="CAD7247286.1"/>
    <property type="molecule type" value="Genomic_DNA"/>
</dbReference>
<feature type="region of interest" description="Disordered" evidence="1">
    <location>
        <begin position="28"/>
        <end position="55"/>
    </location>
</feature>
<evidence type="ECO:0000313" key="2">
    <source>
        <dbReference type="EMBL" id="CAD7247286.1"/>
    </source>
</evidence>